<dbReference type="EMBL" id="CACTIH010005501">
    <property type="protein sequence ID" value="CAA2995462.1"/>
    <property type="molecule type" value="Genomic_DNA"/>
</dbReference>
<dbReference type="InterPro" id="IPR032675">
    <property type="entry name" value="LRR_dom_sf"/>
</dbReference>
<evidence type="ECO:0000256" key="6">
    <source>
        <dbReference type="ARBA" id="ARBA00023180"/>
    </source>
</evidence>
<dbReference type="SUPFAM" id="SSF52058">
    <property type="entry name" value="L domain-like"/>
    <property type="match status" value="1"/>
</dbReference>
<accession>A0A8S0SV23</accession>
<keyword evidence="10" id="KW-1185">Reference proteome</keyword>
<evidence type="ECO:0000259" key="8">
    <source>
        <dbReference type="Pfam" id="PF08263"/>
    </source>
</evidence>
<dbReference type="InterPro" id="IPR001611">
    <property type="entry name" value="Leu-rich_rpt"/>
</dbReference>
<name>A0A8S0SV23_OLEEU</name>
<feature type="chain" id="PRO_5035716115" evidence="7">
    <location>
        <begin position="23"/>
        <end position="307"/>
    </location>
</feature>
<evidence type="ECO:0000256" key="4">
    <source>
        <dbReference type="ARBA" id="ARBA00022737"/>
    </source>
</evidence>
<keyword evidence="4" id="KW-0677">Repeat</keyword>
<protein>
    <submittedName>
        <fullName evidence="9">Probable LRR receptor-like serine threonine-kinase At3g47570</fullName>
    </submittedName>
</protein>
<dbReference type="Gramene" id="OE9A110184T1">
    <property type="protein sequence ID" value="OE9A110184C1"/>
    <property type="gene ID" value="OE9A110184"/>
</dbReference>
<feature type="signal peptide" evidence="7">
    <location>
        <begin position="1"/>
        <end position="22"/>
    </location>
</feature>
<feature type="domain" description="Leucine-rich repeat-containing N-terminal plant-type" evidence="8">
    <location>
        <begin position="26"/>
        <end position="63"/>
    </location>
</feature>
<evidence type="ECO:0000256" key="7">
    <source>
        <dbReference type="SAM" id="SignalP"/>
    </source>
</evidence>
<dbReference type="OrthoDB" id="676979at2759"/>
<evidence type="ECO:0000256" key="3">
    <source>
        <dbReference type="ARBA" id="ARBA00022729"/>
    </source>
</evidence>
<organism evidence="9 10">
    <name type="scientific">Olea europaea subsp. europaea</name>
    <dbReference type="NCBI Taxonomy" id="158383"/>
    <lineage>
        <taxon>Eukaryota</taxon>
        <taxon>Viridiplantae</taxon>
        <taxon>Streptophyta</taxon>
        <taxon>Embryophyta</taxon>
        <taxon>Tracheophyta</taxon>
        <taxon>Spermatophyta</taxon>
        <taxon>Magnoliopsida</taxon>
        <taxon>eudicotyledons</taxon>
        <taxon>Gunneridae</taxon>
        <taxon>Pentapetalae</taxon>
        <taxon>asterids</taxon>
        <taxon>lamiids</taxon>
        <taxon>Lamiales</taxon>
        <taxon>Oleaceae</taxon>
        <taxon>Oleeae</taxon>
        <taxon>Olea</taxon>
    </lineage>
</organism>
<keyword evidence="2" id="KW-0433">Leucine-rich repeat</keyword>
<dbReference type="PANTHER" id="PTHR48004:SF58">
    <property type="entry name" value="OS01G0162200 PROTEIN"/>
    <property type="match status" value="1"/>
</dbReference>
<evidence type="ECO:0000313" key="9">
    <source>
        <dbReference type="EMBL" id="CAA2995462.1"/>
    </source>
</evidence>
<keyword evidence="5" id="KW-0472">Membrane</keyword>
<keyword evidence="6" id="KW-0325">Glycoprotein</keyword>
<comment type="subcellular location">
    <subcellularLocation>
        <location evidence="1">Membrane</location>
    </subcellularLocation>
</comment>
<evidence type="ECO:0000256" key="2">
    <source>
        <dbReference type="ARBA" id="ARBA00022614"/>
    </source>
</evidence>
<sequence length="307" mass="34080">MRKNVMFTLLAMLYLLINIVVSLNSSNDEYALLVFKYQITDPNKILAKNWSQGTLFCNWIGITYDRRHQRVRALKLADMGLGEIDLKNNSLSRCLSMDICYNLPKLERLRISVNQLSGNIPQSLGTCMDLKLLSLSFNIVVPSHHKIISLTYLSYNGFSGSIPYGIGNSSTLQYLYLGENILTGIIPHSVGSLSNLKELAIDNNRLRGQIPNSIFNLSMLQIFSLSGNSISGNLPSSIANGLPNLEILYLGANRLSGEILASISNFSKLTGLDLVDNFFSGQVPMNLGNLRNLRILSFSRNQLTNDP</sequence>
<keyword evidence="9" id="KW-0675">Receptor</keyword>
<dbReference type="FunFam" id="3.80.10.10:FF:000041">
    <property type="entry name" value="LRR receptor-like serine/threonine-protein kinase ERECTA"/>
    <property type="match status" value="1"/>
</dbReference>
<evidence type="ECO:0000256" key="1">
    <source>
        <dbReference type="ARBA" id="ARBA00004370"/>
    </source>
</evidence>
<reference evidence="9 10" key="1">
    <citation type="submission" date="2019-12" db="EMBL/GenBank/DDBJ databases">
        <authorList>
            <person name="Alioto T."/>
            <person name="Alioto T."/>
            <person name="Gomez Garrido J."/>
        </authorList>
    </citation>
    <scope>NUCLEOTIDE SEQUENCE [LARGE SCALE GENOMIC DNA]</scope>
</reference>
<dbReference type="InterPro" id="IPR052941">
    <property type="entry name" value="StomDev_PlantInt_Reg"/>
</dbReference>
<dbReference type="Pfam" id="PF08263">
    <property type="entry name" value="LRRNT_2"/>
    <property type="match status" value="1"/>
</dbReference>
<dbReference type="Gene3D" id="3.80.10.10">
    <property type="entry name" value="Ribonuclease Inhibitor"/>
    <property type="match status" value="3"/>
</dbReference>
<evidence type="ECO:0000313" key="10">
    <source>
        <dbReference type="Proteomes" id="UP000594638"/>
    </source>
</evidence>
<dbReference type="AlphaFoldDB" id="A0A8S0SV23"/>
<dbReference type="Proteomes" id="UP000594638">
    <property type="component" value="Unassembled WGS sequence"/>
</dbReference>
<dbReference type="Pfam" id="PF13855">
    <property type="entry name" value="LRR_8"/>
    <property type="match status" value="1"/>
</dbReference>
<dbReference type="InterPro" id="IPR013210">
    <property type="entry name" value="LRR_N_plant-typ"/>
</dbReference>
<dbReference type="GO" id="GO:0016020">
    <property type="term" value="C:membrane"/>
    <property type="evidence" value="ECO:0007669"/>
    <property type="project" value="UniProtKB-SubCell"/>
</dbReference>
<keyword evidence="3 7" id="KW-0732">Signal</keyword>
<evidence type="ECO:0000256" key="5">
    <source>
        <dbReference type="ARBA" id="ARBA00023136"/>
    </source>
</evidence>
<proteinExistence type="predicted"/>
<dbReference type="Pfam" id="PF00560">
    <property type="entry name" value="LRR_1"/>
    <property type="match status" value="2"/>
</dbReference>
<dbReference type="PANTHER" id="PTHR48004">
    <property type="entry name" value="OS01G0149700 PROTEIN"/>
    <property type="match status" value="1"/>
</dbReference>
<comment type="caution">
    <text evidence="9">The sequence shown here is derived from an EMBL/GenBank/DDBJ whole genome shotgun (WGS) entry which is preliminary data.</text>
</comment>
<gene>
    <name evidence="9" type="ORF">OLEA9_A110184</name>
</gene>